<dbReference type="AlphaFoldDB" id="A0A1M3T839"/>
<dbReference type="VEuPathDB" id="FungiDB:ASPFODRAFT_142652"/>
<dbReference type="Proteomes" id="UP000184063">
    <property type="component" value="Unassembled WGS sequence"/>
</dbReference>
<proteinExistence type="predicted"/>
<evidence type="ECO:0000313" key="1">
    <source>
        <dbReference type="EMBL" id="OJZ82929.1"/>
    </source>
</evidence>
<name>A0A1M3T839_ASPLC</name>
<sequence length="323" mass="36503">MRVRLIPVALVAVGIFILSWAALSKGWRGSGENVAFCADCLGYVRDVDTMFQKNTGAWANSQFFRYALDKSCRGRVLITGRCLQYRRRLLEKPAIFMAQLDSPYEAYSTSQGRRSGIQRRQNLEICYTLFKMLSKIRNAASLKGGDPISSEIYLDLVTKTASEFSLNPNQRDGFLKAQWSWTMGAPLSNDNKYLKYVPPPEIRCQIYGYIFEPDRASIVSQSERKVEGSSREGSGLNYFIDNYGHVTRLHPAQPCFMSLPRAGPGFIIVPITTPIAHFSTQIEEALLILCGRQVTLQEIERASANVSRYMVYPQSYADQQTVR</sequence>
<accession>A0A1M3T839</accession>
<dbReference type="EMBL" id="KV878247">
    <property type="protein sequence ID" value="OJZ82929.1"/>
    <property type="molecule type" value="Genomic_DNA"/>
</dbReference>
<reference evidence="2" key="1">
    <citation type="journal article" date="2017" name="Genome Biol.">
        <title>Comparative genomics reveals high biological diversity and specific adaptations in the industrially and medically important fungal genus Aspergillus.</title>
        <authorList>
            <person name="de Vries R.P."/>
            <person name="Riley R."/>
            <person name="Wiebenga A."/>
            <person name="Aguilar-Osorio G."/>
            <person name="Amillis S."/>
            <person name="Uchima C.A."/>
            <person name="Anderluh G."/>
            <person name="Asadollahi M."/>
            <person name="Askin M."/>
            <person name="Barry K."/>
            <person name="Battaglia E."/>
            <person name="Bayram O."/>
            <person name="Benocci T."/>
            <person name="Braus-Stromeyer S.A."/>
            <person name="Caldana C."/>
            <person name="Canovas D."/>
            <person name="Cerqueira G.C."/>
            <person name="Chen F."/>
            <person name="Chen W."/>
            <person name="Choi C."/>
            <person name="Clum A."/>
            <person name="Dos Santos R.A."/>
            <person name="Damasio A.R."/>
            <person name="Diallinas G."/>
            <person name="Emri T."/>
            <person name="Fekete E."/>
            <person name="Flipphi M."/>
            <person name="Freyberg S."/>
            <person name="Gallo A."/>
            <person name="Gournas C."/>
            <person name="Habgood R."/>
            <person name="Hainaut M."/>
            <person name="Harispe M.L."/>
            <person name="Henrissat B."/>
            <person name="Hilden K.S."/>
            <person name="Hope R."/>
            <person name="Hossain A."/>
            <person name="Karabika E."/>
            <person name="Karaffa L."/>
            <person name="Karanyi Z."/>
            <person name="Krasevec N."/>
            <person name="Kuo A."/>
            <person name="Kusch H."/>
            <person name="LaButti K."/>
            <person name="Lagendijk E.L."/>
            <person name="Lapidus A."/>
            <person name="Levasseur A."/>
            <person name="Lindquist E."/>
            <person name="Lipzen A."/>
            <person name="Logrieco A.F."/>
            <person name="MacCabe A."/>
            <person name="Maekelae M.R."/>
            <person name="Malavazi I."/>
            <person name="Melin P."/>
            <person name="Meyer V."/>
            <person name="Mielnichuk N."/>
            <person name="Miskei M."/>
            <person name="Molnar A.P."/>
            <person name="Mule G."/>
            <person name="Ngan C.Y."/>
            <person name="Orejas M."/>
            <person name="Orosz E."/>
            <person name="Ouedraogo J.P."/>
            <person name="Overkamp K.M."/>
            <person name="Park H.-S."/>
            <person name="Perrone G."/>
            <person name="Piumi F."/>
            <person name="Punt P.J."/>
            <person name="Ram A.F."/>
            <person name="Ramon A."/>
            <person name="Rauscher S."/>
            <person name="Record E."/>
            <person name="Riano-Pachon D.M."/>
            <person name="Robert V."/>
            <person name="Roehrig J."/>
            <person name="Ruller R."/>
            <person name="Salamov A."/>
            <person name="Salih N.S."/>
            <person name="Samson R.A."/>
            <person name="Sandor E."/>
            <person name="Sanguinetti M."/>
            <person name="Schuetze T."/>
            <person name="Sepcic K."/>
            <person name="Shelest E."/>
            <person name="Sherlock G."/>
            <person name="Sophianopoulou V."/>
            <person name="Squina F.M."/>
            <person name="Sun H."/>
            <person name="Susca A."/>
            <person name="Todd R.B."/>
            <person name="Tsang A."/>
            <person name="Unkles S.E."/>
            <person name="van de Wiele N."/>
            <person name="van Rossen-Uffink D."/>
            <person name="Oliveira J.V."/>
            <person name="Vesth T.C."/>
            <person name="Visser J."/>
            <person name="Yu J.-H."/>
            <person name="Zhou M."/>
            <person name="Andersen M.R."/>
            <person name="Archer D.B."/>
            <person name="Baker S.E."/>
            <person name="Benoit I."/>
            <person name="Brakhage A.A."/>
            <person name="Braus G.H."/>
            <person name="Fischer R."/>
            <person name="Frisvad J.C."/>
            <person name="Goldman G.H."/>
            <person name="Houbraken J."/>
            <person name="Oakley B."/>
            <person name="Pocsi I."/>
            <person name="Scazzocchio C."/>
            <person name="Seiboth B."/>
            <person name="vanKuyk P.A."/>
            <person name="Wortman J."/>
            <person name="Dyer P.S."/>
            <person name="Grigoriev I.V."/>
        </authorList>
    </citation>
    <scope>NUCLEOTIDE SEQUENCE [LARGE SCALE GENOMIC DNA]</scope>
    <source>
        <strain evidence="2">CBS 106.47</strain>
    </source>
</reference>
<organism evidence="1 2">
    <name type="scientific">Aspergillus luchuensis (strain CBS 106.47)</name>
    <dbReference type="NCBI Taxonomy" id="1137211"/>
    <lineage>
        <taxon>Eukaryota</taxon>
        <taxon>Fungi</taxon>
        <taxon>Dikarya</taxon>
        <taxon>Ascomycota</taxon>
        <taxon>Pezizomycotina</taxon>
        <taxon>Eurotiomycetes</taxon>
        <taxon>Eurotiomycetidae</taxon>
        <taxon>Eurotiales</taxon>
        <taxon>Aspergillaceae</taxon>
        <taxon>Aspergillus</taxon>
        <taxon>Aspergillus subgen. Circumdati</taxon>
    </lineage>
</organism>
<dbReference type="OrthoDB" id="4453950at2759"/>
<gene>
    <name evidence="1" type="ORF">ASPFODRAFT_142652</name>
</gene>
<evidence type="ECO:0000313" key="2">
    <source>
        <dbReference type="Proteomes" id="UP000184063"/>
    </source>
</evidence>
<protein>
    <submittedName>
        <fullName evidence="1">Uncharacterized protein</fullName>
    </submittedName>
</protein>